<evidence type="ECO:0000259" key="3">
    <source>
        <dbReference type="Pfam" id="PF07859"/>
    </source>
</evidence>
<dbReference type="AlphaFoldDB" id="A0A0R3N6X0"/>
<name>A0A0R3N6X0_9BRAD</name>
<dbReference type="Pfam" id="PF07859">
    <property type="entry name" value="Abhydrolase_3"/>
    <property type="match status" value="1"/>
</dbReference>
<reference evidence="4 5" key="1">
    <citation type="submission" date="2014-03" db="EMBL/GenBank/DDBJ databases">
        <title>Bradyrhizobium valentinum sp. nov., isolated from effective nodules of Lupinus mariae-josephae, a lupine endemic of basic-lime soils in Eastern Spain.</title>
        <authorList>
            <person name="Duran D."/>
            <person name="Rey L."/>
            <person name="Navarro A."/>
            <person name="Busquets A."/>
            <person name="Imperial J."/>
            <person name="Ruiz-Argueso T."/>
        </authorList>
    </citation>
    <scope>NUCLEOTIDE SEQUENCE [LARGE SCALE GENOMIC DNA]</scope>
    <source>
        <strain evidence="4 5">Ro19</strain>
    </source>
</reference>
<evidence type="ECO:0000313" key="4">
    <source>
        <dbReference type="EMBL" id="KRR25999.1"/>
    </source>
</evidence>
<dbReference type="PROSITE" id="PS01173">
    <property type="entry name" value="LIPASE_GDXG_HIS"/>
    <property type="match status" value="1"/>
</dbReference>
<proteinExistence type="inferred from homology"/>
<dbReference type="EMBL" id="LLYA01000135">
    <property type="protein sequence ID" value="KRR25999.1"/>
    <property type="molecule type" value="Genomic_DNA"/>
</dbReference>
<comment type="caution">
    <text evidence="4">The sequence shown here is derived from an EMBL/GenBank/DDBJ whole genome shotgun (WGS) entry which is preliminary data.</text>
</comment>
<feature type="domain" description="Alpha/beta hydrolase fold-3" evidence="3">
    <location>
        <begin position="77"/>
        <end position="278"/>
    </location>
</feature>
<dbReference type="PANTHER" id="PTHR48081">
    <property type="entry name" value="AB HYDROLASE SUPERFAMILY PROTEIN C4A8.06C"/>
    <property type="match status" value="1"/>
</dbReference>
<dbReference type="InterPro" id="IPR050300">
    <property type="entry name" value="GDXG_lipolytic_enzyme"/>
</dbReference>
<keyword evidence="2 4" id="KW-0378">Hydrolase</keyword>
<organism evidence="4 5">
    <name type="scientific">Bradyrhizobium retamae</name>
    <dbReference type="NCBI Taxonomy" id="1300035"/>
    <lineage>
        <taxon>Bacteria</taxon>
        <taxon>Pseudomonadati</taxon>
        <taxon>Pseudomonadota</taxon>
        <taxon>Alphaproteobacteria</taxon>
        <taxon>Hyphomicrobiales</taxon>
        <taxon>Nitrobacteraceae</taxon>
        <taxon>Bradyrhizobium</taxon>
    </lineage>
</organism>
<sequence length="304" mass="32665">MAGAPGERTLAHSEIDAIRALLGSKPRPVGWTERRQRLDEVGSTWPVASDVECEAVDCDGVAGEWSIVPGSEKSLVLLYFHGGGYCSGSIVSHRRLVTEAGRAADMRTLAIDYRLAPEHPYPAAHEDALTAWRFLRRQGIAATSIAVGGDSAGGNLTLGLINRLRAAGEPLPACAWLISPWTDLTMSGSTLATKDTIDPLIHKTYLAELADAYAPPSIHRRDPLISPLFADLMGIPPVLIQVGSAETLLADATRLAEAAGAADVDVTLQIWPHMIHAWPVWNAHLEDGRRALVCAGQFIQSHVR</sequence>
<comment type="similarity">
    <text evidence="1">Belongs to the 'GDXG' lipolytic enzyme family.</text>
</comment>
<dbReference type="InterPro" id="IPR002168">
    <property type="entry name" value="Lipase_GDXG_HIS_AS"/>
</dbReference>
<protein>
    <submittedName>
        <fullName evidence="4">Alpha/beta hydrolase</fullName>
    </submittedName>
</protein>
<dbReference type="InterPro" id="IPR029058">
    <property type="entry name" value="AB_hydrolase_fold"/>
</dbReference>
<dbReference type="PANTHER" id="PTHR48081:SF30">
    <property type="entry name" value="ACETYL-HYDROLASE LIPR-RELATED"/>
    <property type="match status" value="1"/>
</dbReference>
<evidence type="ECO:0000256" key="2">
    <source>
        <dbReference type="ARBA" id="ARBA00022801"/>
    </source>
</evidence>
<dbReference type="GO" id="GO:0004806">
    <property type="term" value="F:triacylglycerol lipase activity"/>
    <property type="evidence" value="ECO:0007669"/>
    <property type="project" value="TreeGrafter"/>
</dbReference>
<dbReference type="Gene3D" id="3.40.50.1820">
    <property type="entry name" value="alpha/beta hydrolase"/>
    <property type="match status" value="1"/>
</dbReference>
<dbReference type="Proteomes" id="UP000052023">
    <property type="component" value="Unassembled WGS sequence"/>
</dbReference>
<dbReference type="SUPFAM" id="SSF53474">
    <property type="entry name" value="alpha/beta-Hydrolases"/>
    <property type="match status" value="1"/>
</dbReference>
<evidence type="ECO:0000256" key="1">
    <source>
        <dbReference type="ARBA" id="ARBA00010515"/>
    </source>
</evidence>
<keyword evidence="5" id="KW-1185">Reference proteome</keyword>
<accession>A0A0R3N6X0</accession>
<dbReference type="InterPro" id="IPR013094">
    <property type="entry name" value="AB_hydrolase_3"/>
</dbReference>
<evidence type="ECO:0000313" key="5">
    <source>
        <dbReference type="Proteomes" id="UP000052023"/>
    </source>
</evidence>
<gene>
    <name evidence="4" type="ORF">CQ13_23585</name>
</gene>